<evidence type="ECO:0000256" key="2">
    <source>
        <dbReference type="ARBA" id="ARBA00022695"/>
    </source>
</evidence>
<dbReference type="AlphaFoldDB" id="A0A8T1XBD7"/>
<feature type="region of interest" description="Disordered" evidence="7">
    <location>
        <begin position="1"/>
        <end position="26"/>
    </location>
</feature>
<dbReference type="FunFam" id="3.10.20.370:FF:000001">
    <property type="entry name" value="Retrovirus-related Pol polyprotein from transposon 17.6-like protein"/>
    <property type="match status" value="1"/>
</dbReference>
<dbReference type="Pfam" id="PF17917">
    <property type="entry name" value="RT_RNaseH"/>
    <property type="match status" value="1"/>
</dbReference>
<dbReference type="InterPro" id="IPR041373">
    <property type="entry name" value="RT_RNaseH"/>
</dbReference>
<evidence type="ECO:0000259" key="8">
    <source>
        <dbReference type="Pfam" id="PF03732"/>
    </source>
</evidence>
<dbReference type="PANTHER" id="PTHR34072:SF44">
    <property type="entry name" value="RNA-DIRECTED DNA POLYMERASE"/>
    <property type="match status" value="1"/>
</dbReference>
<comment type="caution">
    <text evidence="10">The sequence shown here is derived from an EMBL/GenBank/DDBJ whole genome shotgun (WGS) entry which is preliminary data.</text>
</comment>
<keyword evidence="4" id="KW-0255">Endonuclease</keyword>
<keyword evidence="5" id="KW-0378">Hydrolase</keyword>
<dbReference type="Proteomes" id="UP000694251">
    <property type="component" value="Unassembled WGS sequence"/>
</dbReference>
<feature type="domain" description="Reverse transcriptase RNase H-like" evidence="9">
    <location>
        <begin position="730"/>
        <end position="831"/>
    </location>
</feature>
<feature type="domain" description="Retrotransposon gag" evidence="8">
    <location>
        <begin position="235"/>
        <end position="289"/>
    </location>
</feature>
<dbReference type="FunFam" id="3.30.70.270:FF:000020">
    <property type="entry name" value="Transposon Tf2-6 polyprotein-like Protein"/>
    <property type="match status" value="1"/>
</dbReference>
<keyword evidence="2" id="KW-0548">Nucleotidyltransferase</keyword>
<evidence type="ECO:0000256" key="3">
    <source>
        <dbReference type="ARBA" id="ARBA00022722"/>
    </source>
</evidence>
<organism evidence="10 11">
    <name type="scientific">Arabidopsis suecica</name>
    <name type="common">Swedish thale-cress</name>
    <name type="synonym">Cardaminopsis suecica</name>
    <dbReference type="NCBI Taxonomy" id="45249"/>
    <lineage>
        <taxon>Eukaryota</taxon>
        <taxon>Viridiplantae</taxon>
        <taxon>Streptophyta</taxon>
        <taxon>Embryophyta</taxon>
        <taxon>Tracheophyta</taxon>
        <taxon>Spermatophyta</taxon>
        <taxon>Magnoliopsida</taxon>
        <taxon>eudicotyledons</taxon>
        <taxon>Gunneridae</taxon>
        <taxon>Pentapetalae</taxon>
        <taxon>rosids</taxon>
        <taxon>malvids</taxon>
        <taxon>Brassicales</taxon>
        <taxon>Brassicaceae</taxon>
        <taxon>Camelineae</taxon>
        <taxon>Arabidopsis</taxon>
    </lineage>
</organism>
<evidence type="ECO:0000256" key="1">
    <source>
        <dbReference type="ARBA" id="ARBA00022679"/>
    </source>
</evidence>
<protein>
    <submittedName>
        <fullName evidence="10">Retrotransposon gag domain</fullName>
    </submittedName>
</protein>
<evidence type="ECO:0000259" key="9">
    <source>
        <dbReference type="Pfam" id="PF17917"/>
    </source>
</evidence>
<dbReference type="OrthoDB" id="1305902at2759"/>
<dbReference type="GO" id="GO:0016787">
    <property type="term" value="F:hydrolase activity"/>
    <property type="evidence" value="ECO:0007669"/>
    <property type="project" value="UniProtKB-KW"/>
</dbReference>
<proteinExistence type="predicted"/>
<feature type="region of interest" description="Disordered" evidence="7">
    <location>
        <begin position="435"/>
        <end position="476"/>
    </location>
</feature>
<evidence type="ECO:0000313" key="11">
    <source>
        <dbReference type="Proteomes" id="UP000694251"/>
    </source>
</evidence>
<dbReference type="Pfam" id="PF03732">
    <property type="entry name" value="Retrotrans_gag"/>
    <property type="match status" value="1"/>
</dbReference>
<reference evidence="10 11" key="1">
    <citation type="submission" date="2020-12" db="EMBL/GenBank/DDBJ databases">
        <title>Concerted genomic and epigenomic changes stabilize Arabidopsis allopolyploids.</title>
        <authorList>
            <person name="Chen Z."/>
        </authorList>
    </citation>
    <scope>NUCLEOTIDE SEQUENCE [LARGE SCALE GENOMIC DNA]</scope>
    <source>
        <strain evidence="10">As9502</strain>
        <tissue evidence="10">Leaf</tissue>
    </source>
</reference>
<keyword evidence="3" id="KW-0540">Nuclease</keyword>
<dbReference type="CDD" id="cd09274">
    <property type="entry name" value="RNase_HI_RT_Ty3"/>
    <property type="match status" value="1"/>
</dbReference>
<keyword evidence="11" id="KW-1185">Reference proteome</keyword>
<accession>A0A8T1XBD7</accession>
<keyword evidence="1" id="KW-0808">Transferase</keyword>
<dbReference type="InterPro" id="IPR005162">
    <property type="entry name" value="Retrotrans_gag_dom"/>
</dbReference>
<evidence type="ECO:0000313" key="10">
    <source>
        <dbReference type="EMBL" id="KAG7530283.1"/>
    </source>
</evidence>
<evidence type="ECO:0000256" key="4">
    <source>
        <dbReference type="ARBA" id="ARBA00022759"/>
    </source>
</evidence>
<feature type="compositionally biased region" description="Polar residues" evidence="7">
    <location>
        <begin position="438"/>
        <end position="450"/>
    </location>
</feature>
<dbReference type="GO" id="GO:0004519">
    <property type="term" value="F:endonuclease activity"/>
    <property type="evidence" value="ECO:0007669"/>
    <property type="project" value="UniProtKB-KW"/>
</dbReference>
<sequence>MTSPVEAKNGLPSIRGSFPSSSLSNTTKSIGVSTFPILTGRSSIKPWGCATEPSAQSEARFQNLYSMIPSLLVVKRGIRLTNAPKSQRHLSNVNGPREDGRVNEQGSYSFSWMTFFLMVSIHQRCVLYSPAELLDGRYSHSPASTDQSLIDEQELPNNIDAGDFPHNHNLRHGIFPPPVQNNNFEIKSGLIAMVQGNKFHSLPMEDPLDHLDEFERHCSLTKINGGSEDGFKLRLFLFSLGDKAHMWEKTLPHGSVITWDDCKKAFLPKFFSNSRTARLRNEISGFTQGALPKIRMLLDTASNMNFLNRDVEEGWELVENLEQSDGNYNEEYDRRIRTSSDSDEKHRRDMKAMNDKLDKLLLMQQKYVHFLGDDETFQVQDGVTLLCAKPKRTKSTLNRTRINTNPLFHTTRVRGPSRKLMQTSKEYAHAITLISGKQLPTQESPNQSTEDSAEQDGGGDFGPNEDSTEKATEETLIPDSNKYVKDMITERIKEVQGMVVLSHECSAIIQQKITPKKLGDPGSFTLPCSLGPLPFNRCLCDLGASVSLMPLSLAKRLGFSKYKACNISLILADRSIRIPHGLLEDLPVKIGTVEVPTDFMVLEMDEEPMVLNRCEETNLILNWEKCHFMVREGIVFGHRISKKGVQVNKAKVDVMMQLQPPKTGKDIRSFLGHADFYRRFIKDFSKLARPLTRLFCKEAEFIFEEECLTAFKSIKEALVSAPIVQAPNWDYPFEIMCDDSDYAVGAVLGQKIDRKLHVIYYASGTMDDTQVRYATTEKELLAVVFAFEKFRSYLVGSKVTVYTDYAALRHIYAKKDTKPRLLRWILLLQEFGMEIVDKKGIENGVADHLSRMRIEDEVPIDDSMPEEQLMAIQQLNESAQINKSLDQVCAVEDKLMWYADHVNYLFGGEEPPNLSSYEKKKFFKDINHF</sequence>
<dbReference type="PANTHER" id="PTHR34072">
    <property type="entry name" value="ENZYMATIC POLYPROTEIN-RELATED"/>
    <property type="match status" value="1"/>
</dbReference>
<keyword evidence="6" id="KW-0695">RNA-directed DNA polymerase</keyword>
<gene>
    <name evidence="10" type="ORF">ISN44_Un102g000070</name>
</gene>
<name>A0A8T1XBD7_ARASU</name>
<evidence type="ECO:0000256" key="7">
    <source>
        <dbReference type="SAM" id="MobiDB-lite"/>
    </source>
</evidence>
<dbReference type="EMBL" id="JAEFBJ010000102">
    <property type="protein sequence ID" value="KAG7530283.1"/>
    <property type="molecule type" value="Genomic_DNA"/>
</dbReference>
<evidence type="ECO:0000256" key="6">
    <source>
        <dbReference type="ARBA" id="ARBA00022918"/>
    </source>
</evidence>
<dbReference type="GO" id="GO:0003964">
    <property type="term" value="F:RNA-directed DNA polymerase activity"/>
    <property type="evidence" value="ECO:0007669"/>
    <property type="project" value="UniProtKB-KW"/>
</dbReference>
<dbReference type="CDD" id="cd00303">
    <property type="entry name" value="retropepsin_like"/>
    <property type="match status" value="1"/>
</dbReference>
<evidence type="ECO:0000256" key="5">
    <source>
        <dbReference type="ARBA" id="ARBA00022801"/>
    </source>
</evidence>